<evidence type="ECO:0000256" key="1">
    <source>
        <dbReference type="SAM" id="MobiDB-lite"/>
    </source>
</evidence>
<dbReference type="InterPro" id="IPR021769">
    <property type="entry name" value="DUF3331"/>
</dbReference>
<evidence type="ECO:0008006" key="4">
    <source>
        <dbReference type="Google" id="ProtNLM"/>
    </source>
</evidence>
<name>A0A9N8X390_9BURK</name>
<reference evidence="2" key="1">
    <citation type="submission" date="2021-04" db="EMBL/GenBank/DDBJ databases">
        <authorList>
            <person name="Vanwijnsberghe S."/>
        </authorList>
    </citation>
    <scope>NUCLEOTIDE SEQUENCE</scope>
    <source>
        <strain evidence="2">LMG 31841</strain>
    </source>
</reference>
<evidence type="ECO:0000313" key="3">
    <source>
        <dbReference type="Proteomes" id="UP000789704"/>
    </source>
</evidence>
<dbReference type="EMBL" id="CAJQZC010000008">
    <property type="protein sequence ID" value="CAG4912218.1"/>
    <property type="molecule type" value="Genomic_DNA"/>
</dbReference>
<dbReference type="Proteomes" id="UP000789704">
    <property type="component" value="Unassembled WGS sequence"/>
</dbReference>
<feature type="region of interest" description="Disordered" evidence="1">
    <location>
        <begin position="145"/>
        <end position="175"/>
    </location>
</feature>
<dbReference type="RefSeq" id="WP_228880876.1">
    <property type="nucleotide sequence ID" value="NZ_CAJQYZ010000002.1"/>
</dbReference>
<comment type="caution">
    <text evidence="2">The sequence shown here is derived from an EMBL/GenBank/DDBJ whole genome shotgun (WGS) entry which is preliminary data.</text>
</comment>
<gene>
    <name evidence="2" type="ORF">LMG31841_04146</name>
</gene>
<dbReference type="AlphaFoldDB" id="A0A9N8X390"/>
<sequence>MHTKSYTQDPWSQTLSLLARLSSDSASALPKPDYRRDRKQRRALVGVLALPGAGARIRIVERPDPVTATIAWYDPTVCHYGDQTWRASVARSSGVCAVSGLAIRRGDAIYRPGSGRPSPRNCNAMILARFVEEPADALMPARLPAASPEQMNEAASAKPSRCAASEHHLSGRTRT</sequence>
<evidence type="ECO:0000313" key="2">
    <source>
        <dbReference type="EMBL" id="CAG4912218.1"/>
    </source>
</evidence>
<protein>
    <recommendedName>
        <fullName evidence="4">DUF3331 domain-containing protein</fullName>
    </recommendedName>
</protein>
<proteinExistence type="predicted"/>
<keyword evidence="3" id="KW-1185">Reference proteome</keyword>
<dbReference type="Pfam" id="PF11811">
    <property type="entry name" value="DUF3331"/>
    <property type="match status" value="1"/>
</dbReference>
<accession>A0A9N8X390</accession>
<organism evidence="2 3">
    <name type="scientific">Paraburkholderia saeva</name>
    <dbReference type="NCBI Taxonomy" id="2777537"/>
    <lineage>
        <taxon>Bacteria</taxon>
        <taxon>Pseudomonadati</taxon>
        <taxon>Pseudomonadota</taxon>
        <taxon>Betaproteobacteria</taxon>
        <taxon>Burkholderiales</taxon>
        <taxon>Burkholderiaceae</taxon>
        <taxon>Paraburkholderia</taxon>
    </lineage>
</organism>